<proteinExistence type="predicted"/>
<reference evidence="3 4" key="1">
    <citation type="journal article" date="2000" name="Arch. Microbiol.">
        <title>Rhodobaca bogoriensis gen. nov. and sp. nov., an alkaliphilic purple nonsulfur bacterium from African Rift Valley soda lakes.</title>
        <authorList>
            <person name="Milford A.D."/>
            <person name="Achenbach L.A."/>
            <person name="Jung D.O."/>
            <person name="Madigan M.T."/>
        </authorList>
    </citation>
    <scope>NUCLEOTIDE SEQUENCE [LARGE SCALE GENOMIC DNA]</scope>
    <source>
        <strain evidence="3 4">2376</strain>
    </source>
</reference>
<dbReference type="Proteomes" id="UP000529417">
    <property type="component" value="Unassembled WGS sequence"/>
</dbReference>
<evidence type="ECO:0000259" key="2">
    <source>
        <dbReference type="Pfam" id="PF10135"/>
    </source>
</evidence>
<gene>
    <name evidence="3" type="ORF">HUK65_08365</name>
</gene>
<dbReference type="Pfam" id="PF10135">
    <property type="entry name" value="Rod-binding"/>
    <property type="match status" value="1"/>
</dbReference>
<sequence length="105" mass="10977">MRPTVTDPVSLSPAPIPTQPPQTERLRALAQEFEAAFLAQMLKDAGFGKAPDGFGGGMGEDQMQSFLIEEQARVMARAGGIGLGETVFRYLTAQAGGDPAAAPEA</sequence>
<name>A0A7Z0HZ84_9RHOB</name>
<dbReference type="EMBL" id="JACBXS010000013">
    <property type="protein sequence ID" value="NYS25006.1"/>
    <property type="molecule type" value="Genomic_DNA"/>
</dbReference>
<protein>
    <submittedName>
        <fullName evidence="3">Rod-binding protein</fullName>
    </submittedName>
</protein>
<organism evidence="3 4">
    <name type="scientific">Rhabdonatronobacter sediminivivens</name>
    <dbReference type="NCBI Taxonomy" id="2743469"/>
    <lineage>
        <taxon>Bacteria</taxon>
        <taxon>Pseudomonadati</taxon>
        <taxon>Pseudomonadota</taxon>
        <taxon>Alphaproteobacteria</taxon>
        <taxon>Rhodobacterales</taxon>
        <taxon>Paracoccaceae</taxon>
        <taxon>Rhabdonatronobacter</taxon>
    </lineage>
</organism>
<dbReference type="AlphaFoldDB" id="A0A7Z0HZ84"/>
<feature type="domain" description="Flagellar protein FlgJ N-terminal" evidence="2">
    <location>
        <begin position="49"/>
        <end position="89"/>
    </location>
</feature>
<accession>A0A7Z0HZ84</accession>
<keyword evidence="4" id="KW-1185">Reference proteome</keyword>
<evidence type="ECO:0000313" key="3">
    <source>
        <dbReference type="EMBL" id="NYS25006.1"/>
    </source>
</evidence>
<evidence type="ECO:0000313" key="4">
    <source>
        <dbReference type="Proteomes" id="UP000529417"/>
    </source>
</evidence>
<evidence type="ECO:0000256" key="1">
    <source>
        <dbReference type="SAM" id="MobiDB-lite"/>
    </source>
</evidence>
<dbReference type="InterPro" id="IPR019301">
    <property type="entry name" value="Flagellar_prot_FlgJ_N"/>
</dbReference>
<feature type="region of interest" description="Disordered" evidence="1">
    <location>
        <begin position="1"/>
        <end position="22"/>
    </location>
</feature>
<comment type="caution">
    <text evidence="3">The sequence shown here is derived from an EMBL/GenBank/DDBJ whole genome shotgun (WGS) entry which is preliminary data.</text>
</comment>